<dbReference type="GeneID" id="93617560"/>
<evidence type="ECO:0000256" key="1">
    <source>
        <dbReference type="SAM" id="MobiDB-lite"/>
    </source>
</evidence>
<organism evidence="2 3">
    <name type="scientific">Rhizopus delemar (strain RA 99-880 / ATCC MYA-4621 / FGSC 9543 / NRRL 43880)</name>
    <name type="common">Mucormycosis agent</name>
    <name type="synonym">Rhizopus arrhizus var. delemar</name>
    <dbReference type="NCBI Taxonomy" id="246409"/>
    <lineage>
        <taxon>Eukaryota</taxon>
        <taxon>Fungi</taxon>
        <taxon>Fungi incertae sedis</taxon>
        <taxon>Mucoromycota</taxon>
        <taxon>Mucoromycotina</taxon>
        <taxon>Mucoromycetes</taxon>
        <taxon>Mucorales</taxon>
        <taxon>Mucorineae</taxon>
        <taxon>Rhizopodaceae</taxon>
        <taxon>Rhizopus</taxon>
    </lineage>
</organism>
<sequence>MKDAAAQVKRLAGSDPCPCQPQTSWMLTVQHSIPFSSRARRGSHPTLYLDRVSQGVQKGEIQVAGQQHVGQSGYLCGQDRSSDAQGPSLYGGAHPRATRNIVLALRPPDPLRGSKRPFRTGRGVMCGL</sequence>
<keyword evidence="3" id="KW-1185">Reference proteome</keyword>
<dbReference type="VEuPathDB" id="FungiDB:RO3G_10594"/>
<dbReference type="AlphaFoldDB" id="I1CBQ4"/>
<proteinExistence type="predicted"/>
<dbReference type="InParanoid" id="I1CBQ4"/>
<dbReference type="RefSeq" id="XP_067521280.1">
    <property type="nucleotide sequence ID" value="XM_067665179.1"/>
</dbReference>
<protein>
    <submittedName>
        <fullName evidence="2">Uncharacterized protein</fullName>
    </submittedName>
</protein>
<evidence type="ECO:0000313" key="3">
    <source>
        <dbReference type="Proteomes" id="UP000009138"/>
    </source>
</evidence>
<dbReference type="Proteomes" id="UP000009138">
    <property type="component" value="Unassembled WGS sequence"/>
</dbReference>
<gene>
    <name evidence="2" type="ORF">RO3G_10594</name>
</gene>
<accession>I1CBQ4</accession>
<evidence type="ECO:0000313" key="2">
    <source>
        <dbReference type="EMBL" id="EIE85884.1"/>
    </source>
</evidence>
<dbReference type="EMBL" id="CH476739">
    <property type="protein sequence ID" value="EIE85884.1"/>
    <property type="molecule type" value="Genomic_DNA"/>
</dbReference>
<name>I1CBQ4_RHIO9</name>
<feature type="region of interest" description="Disordered" evidence="1">
    <location>
        <begin position="107"/>
        <end position="128"/>
    </location>
</feature>
<reference evidence="2 3" key="1">
    <citation type="journal article" date="2009" name="PLoS Genet.">
        <title>Genomic analysis of the basal lineage fungus Rhizopus oryzae reveals a whole-genome duplication.</title>
        <authorList>
            <person name="Ma L.-J."/>
            <person name="Ibrahim A.S."/>
            <person name="Skory C."/>
            <person name="Grabherr M.G."/>
            <person name="Burger G."/>
            <person name="Butler M."/>
            <person name="Elias M."/>
            <person name="Idnurm A."/>
            <person name="Lang B.F."/>
            <person name="Sone T."/>
            <person name="Abe A."/>
            <person name="Calvo S.E."/>
            <person name="Corrochano L.M."/>
            <person name="Engels R."/>
            <person name="Fu J."/>
            <person name="Hansberg W."/>
            <person name="Kim J.-M."/>
            <person name="Kodira C.D."/>
            <person name="Koehrsen M.J."/>
            <person name="Liu B."/>
            <person name="Miranda-Saavedra D."/>
            <person name="O'Leary S."/>
            <person name="Ortiz-Castellanos L."/>
            <person name="Poulter R."/>
            <person name="Rodriguez-Romero J."/>
            <person name="Ruiz-Herrera J."/>
            <person name="Shen Y.-Q."/>
            <person name="Zeng Q."/>
            <person name="Galagan J."/>
            <person name="Birren B.W."/>
            <person name="Cuomo C.A."/>
            <person name="Wickes B.L."/>
        </authorList>
    </citation>
    <scope>NUCLEOTIDE SEQUENCE [LARGE SCALE GENOMIC DNA]</scope>
    <source>
        <strain evidence="3">RA 99-880 / ATCC MYA-4621 / FGSC 9543 / NRRL 43880</strain>
    </source>
</reference>